<evidence type="ECO:0000313" key="12">
    <source>
        <dbReference type="Proteomes" id="UP001156856"/>
    </source>
</evidence>
<dbReference type="InterPro" id="IPR038973">
    <property type="entry name" value="MutL/Mlh/Pms-like"/>
</dbReference>
<dbReference type="CDD" id="cd00782">
    <property type="entry name" value="MutL_Trans"/>
    <property type="match status" value="1"/>
</dbReference>
<proteinExistence type="inferred from homology"/>
<reference evidence="10" key="4">
    <citation type="submission" date="2023-01" db="EMBL/GenBank/DDBJ databases">
        <title>Draft genome sequence of Methylobacterium oxalidis strain NBRC 107715.</title>
        <authorList>
            <person name="Sun Q."/>
            <person name="Mori K."/>
        </authorList>
    </citation>
    <scope>NUCLEOTIDE SEQUENCE</scope>
    <source>
        <strain evidence="10">NBRC 107715</strain>
    </source>
</reference>
<dbReference type="GO" id="GO:0006298">
    <property type="term" value="P:mismatch repair"/>
    <property type="evidence" value="ECO:0007669"/>
    <property type="project" value="UniProtKB-UniRule"/>
</dbReference>
<keyword evidence="4 5" id="KW-0234">DNA repair</keyword>
<dbReference type="GO" id="GO:0032300">
    <property type="term" value="C:mismatch repair complex"/>
    <property type="evidence" value="ECO:0007669"/>
    <property type="project" value="InterPro"/>
</dbReference>
<reference evidence="10" key="1">
    <citation type="journal article" date="2014" name="Int. J. Syst. Evol. Microbiol.">
        <title>Complete genome of a new Firmicutes species belonging to the dominant human colonic microbiota ('Ruminococcus bicirculans') reveals two chromosomes and a selective capacity to utilize plant glucans.</title>
        <authorList>
            <consortium name="NISC Comparative Sequencing Program"/>
            <person name="Wegmann U."/>
            <person name="Louis P."/>
            <person name="Goesmann A."/>
            <person name="Henrissat B."/>
            <person name="Duncan S.H."/>
            <person name="Flint H.J."/>
        </authorList>
    </citation>
    <scope>NUCLEOTIDE SEQUENCE</scope>
    <source>
        <strain evidence="10">NBRC 107715</strain>
    </source>
</reference>
<dbReference type="InterPro" id="IPR013507">
    <property type="entry name" value="DNA_mismatch_S5_2-like"/>
</dbReference>
<protein>
    <recommendedName>
        <fullName evidence="2 5">DNA mismatch repair protein MutL</fullName>
    </recommendedName>
</protein>
<dbReference type="InterPro" id="IPR014721">
    <property type="entry name" value="Ribsml_uS5_D2-typ_fold_subgr"/>
</dbReference>
<dbReference type="FunFam" id="3.30.565.10:FF:000003">
    <property type="entry name" value="DNA mismatch repair endonuclease MutL"/>
    <property type="match status" value="1"/>
</dbReference>
<dbReference type="InterPro" id="IPR037198">
    <property type="entry name" value="MutL_C_sf"/>
</dbReference>
<dbReference type="EMBL" id="BJZU01000094">
    <property type="protein sequence ID" value="GEP06208.1"/>
    <property type="molecule type" value="Genomic_DNA"/>
</dbReference>
<evidence type="ECO:0000256" key="6">
    <source>
        <dbReference type="SAM" id="MobiDB-lite"/>
    </source>
</evidence>
<evidence type="ECO:0000256" key="3">
    <source>
        <dbReference type="ARBA" id="ARBA00022763"/>
    </source>
</evidence>
<dbReference type="SUPFAM" id="SSF54211">
    <property type="entry name" value="Ribosomal protein S5 domain 2-like"/>
    <property type="match status" value="1"/>
</dbReference>
<dbReference type="Pfam" id="PF01119">
    <property type="entry name" value="DNA_mis_repair"/>
    <property type="match status" value="1"/>
</dbReference>
<dbReference type="SUPFAM" id="SSF118116">
    <property type="entry name" value="DNA mismatch repair protein MutL"/>
    <property type="match status" value="1"/>
</dbReference>
<dbReference type="InterPro" id="IPR014762">
    <property type="entry name" value="DNA_mismatch_repair_CS"/>
</dbReference>
<reference evidence="9 11" key="3">
    <citation type="submission" date="2019-07" db="EMBL/GenBank/DDBJ databases">
        <title>Whole genome shotgun sequence of Methylobacterium oxalidis NBRC 107715.</title>
        <authorList>
            <person name="Hosoyama A."/>
            <person name="Uohara A."/>
            <person name="Ohji S."/>
            <person name="Ichikawa N."/>
        </authorList>
    </citation>
    <scope>NUCLEOTIDE SEQUENCE [LARGE SCALE GENOMIC DNA]</scope>
    <source>
        <strain evidence="9 11">NBRC 107715</strain>
    </source>
</reference>
<gene>
    <name evidence="5 9" type="primary">mutL</name>
    <name evidence="10" type="ORF">GCM10007888_13690</name>
    <name evidence="9" type="ORF">MOX02_42460</name>
</gene>
<keyword evidence="3 5" id="KW-0227">DNA damage</keyword>
<dbReference type="HAMAP" id="MF_00149">
    <property type="entry name" value="DNA_mis_repair"/>
    <property type="match status" value="1"/>
</dbReference>
<evidence type="ECO:0000256" key="2">
    <source>
        <dbReference type="ARBA" id="ARBA00021975"/>
    </source>
</evidence>
<dbReference type="PANTHER" id="PTHR10073">
    <property type="entry name" value="DNA MISMATCH REPAIR PROTEIN MLH, PMS, MUTL"/>
    <property type="match status" value="1"/>
</dbReference>
<evidence type="ECO:0000259" key="7">
    <source>
        <dbReference type="SMART" id="SM00853"/>
    </source>
</evidence>
<evidence type="ECO:0000256" key="1">
    <source>
        <dbReference type="ARBA" id="ARBA00006082"/>
    </source>
</evidence>
<feature type="region of interest" description="Disordered" evidence="6">
    <location>
        <begin position="380"/>
        <end position="445"/>
    </location>
</feature>
<dbReference type="GO" id="GO:0005524">
    <property type="term" value="F:ATP binding"/>
    <property type="evidence" value="ECO:0007669"/>
    <property type="project" value="InterPro"/>
</dbReference>
<dbReference type="Gene3D" id="3.30.565.10">
    <property type="entry name" value="Histidine kinase-like ATPase, C-terminal domain"/>
    <property type="match status" value="1"/>
</dbReference>
<accession>A0A512J8E9</accession>
<dbReference type="Proteomes" id="UP001156856">
    <property type="component" value="Unassembled WGS sequence"/>
</dbReference>
<dbReference type="AlphaFoldDB" id="A0A512J8E9"/>
<dbReference type="InterPro" id="IPR036890">
    <property type="entry name" value="HATPase_C_sf"/>
</dbReference>
<name>A0A512J8E9_9HYPH</name>
<dbReference type="InterPro" id="IPR020667">
    <property type="entry name" value="DNA_mismatch_repair_MutL"/>
</dbReference>
<dbReference type="PANTHER" id="PTHR10073:SF12">
    <property type="entry name" value="DNA MISMATCH REPAIR PROTEIN MLH1"/>
    <property type="match status" value="1"/>
</dbReference>
<evidence type="ECO:0000313" key="10">
    <source>
        <dbReference type="EMBL" id="GLS62988.1"/>
    </source>
</evidence>
<dbReference type="Gene3D" id="3.30.230.10">
    <property type="match status" value="1"/>
</dbReference>
<evidence type="ECO:0000256" key="5">
    <source>
        <dbReference type="HAMAP-Rule" id="MF_00149"/>
    </source>
</evidence>
<dbReference type="InterPro" id="IPR002099">
    <property type="entry name" value="MutL/Mlh/PMS"/>
</dbReference>
<dbReference type="NCBIfam" id="TIGR00585">
    <property type="entry name" value="mutl"/>
    <property type="match status" value="1"/>
</dbReference>
<dbReference type="SUPFAM" id="SSF55874">
    <property type="entry name" value="ATPase domain of HSP90 chaperone/DNA topoisomerase II/histidine kinase"/>
    <property type="match status" value="1"/>
</dbReference>
<dbReference type="InterPro" id="IPR042120">
    <property type="entry name" value="MutL_C_dimsub"/>
</dbReference>
<dbReference type="GO" id="GO:0016887">
    <property type="term" value="F:ATP hydrolysis activity"/>
    <property type="evidence" value="ECO:0007669"/>
    <property type="project" value="InterPro"/>
</dbReference>
<dbReference type="EMBL" id="BSPK01000018">
    <property type="protein sequence ID" value="GLS62988.1"/>
    <property type="molecule type" value="Genomic_DNA"/>
</dbReference>
<dbReference type="Proteomes" id="UP000321960">
    <property type="component" value="Unassembled WGS sequence"/>
</dbReference>
<feature type="domain" description="DNA mismatch repair protein S5" evidence="8">
    <location>
        <begin position="239"/>
        <end position="357"/>
    </location>
</feature>
<dbReference type="SMART" id="SM00853">
    <property type="entry name" value="MutL_C"/>
    <property type="match status" value="1"/>
</dbReference>
<comment type="similarity">
    <text evidence="1 5">Belongs to the DNA mismatch repair MutL/HexB family.</text>
</comment>
<organism evidence="9 11">
    <name type="scientific">Methylobacterium oxalidis</name>
    <dbReference type="NCBI Taxonomy" id="944322"/>
    <lineage>
        <taxon>Bacteria</taxon>
        <taxon>Pseudomonadati</taxon>
        <taxon>Pseudomonadota</taxon>
        <taxon>Alphaproteobacteria</taxon>
        <taxon>Hyphomicrobiales</taxon>
        <taxon>Methylobacteriaceae</taxon>
        <taxon>Methylobacterium</taxon>
    </lineage>
</organism>
<dbReference type="CDD" id="cd16926">
    <property type="entry name" value="HATPase_MutL-MLH-PMS-like"/>
    <property type="match status" value="1"/>
</dbReference>
<sequence length="685" mass="71729">MHPLRTWGRLAPAPAGPYTGAAMQAPARPVRRLDPILVDRIAAGEVVERPASAVKELVENAIDAGARAVEVTIEGGGRRLIRVIDDGAGMAPEDLALAVERHATSKLPDGDLTRIASLGFRGEALPSIAAVARLAITTRTASAETGSTLTVDAGIRGEVRPAPAARGTRIEVTDLFSATPARLKFLKSDRAETAAIADMLRRLAVAQPAIRFTLRTESGQPLVFPAETEVGPAATLRRLVAVLGPEFGPNALPLSLAREGLALEGHVGLPTFHRGAATHIHFTVNGRPVRDRLLLGAVRGAYADTMASDRHPVLALALACDPALVDVNVHPAKTEVRFRDPGLVQALIVSAIHEALRRGGARSATTGAARALEALRPGGAGAAPAPLRTHTGASAPSLFRPARPSFAPGRAPSFGAPSFGALAEPPWGRAEREAAGSRETGSGEAGFGEAAQALLEPAAPAEPGLAPPAAEWRGAPAEAEPLDHPLGAARAQLHETYIVAQTRDGIVLVDQHAAHERLVYERLKRERAEGGIARQGLLIPEVVEMAPHEADRLVSAAPDLDRLGLTVEAFGPGAVLVREVPAVLGRASIRALVTDILDALSESGLEEGAEAAPEAGGPLGRRLDAVLSRMSCHGSVRAGRRLRPEEMNALLREMEATPLAGSCNHGRPTFVTLSLADIERLFGRR</sequence>
<dbReference type="Gene3D" id="3.30.1540.20">
    <property type="entry name" value="MutL, C-terminal domain, dimerisation subdomain"/>
    <property type="match status" value="1"/>
</dbReference>
<dbReference type="NCBIfam" id="NF000953">
    <property type="entry name" value="PRK00095.2-4"/>
    <property type="match status" value="1"/>
</dbReference>
<dbReference type="InterPro" id="IPR042121">
    <property type="entry name" value="MutL_C_regsub"/>
</dbReference>
<dbReference type="SMART" id="SM01340">
    <property type="entry name" value="DNA_mis_repair"/>
    <property type="match status" value="1"/>
</dbReference>
<evidence type="ECO:0000313" key="9">
    <source>
        <dbReference type="EMBL" id="GEP06208.1"/>
    </source>
</evidence>
<keyword evidence="12" id="KW-1185">Reference proteome</keyword>
<comment type="function">
    <text evidence="5">This protein is involved in the repair of mismatches in DNA. It is required for dam-dependent methyl-directed DNA mismatch repair. May act as a 'molecular matchmaker', a protein that promotes the formation of a stable complex between two or more DNA-binding proteins in an ATP-dependent manner without itself being part of a final effector complex.</text>
</comment>
<dbReference type="PROSITE" id="PS00058">
    <property type="entry name" value="DNA_MISMATCH_REPAIR_1"/>
    <property type="match status" value="1"/>
</dbReference>
<comment type="caution">
    <text evidence="9">The sequence shown here is derived from an EMBL/GenBank/DDBJ whole genome shotgun (WGS) entry which is preliminary data.</text>
</comment>
<dbReference type="Pfam" id="PF13589">
    <property type="entry name" value="HATPase_c_3"/>
    <property type="match status" value="1"/>
</dbReference>
<reference evidence="12" key="2">
    <citation type="journal article" date="2019" name="Int. J. Syst. Evol. Microbiol.">
        <title>The Global Catalogue of Microorganisms (GCM) 10K type strain sequencing project: providing services to taxonomists for standard genome sequencing and annotation.</title>
        <authorList>
            <consortium name="The Broad Institute Genomics Platform"/>
            <consortium name="The Broad Institute Genome Sequencing Center for Infectious Disease"/>
            <person name="Wu L."/>
            <person name="Ma J."/>
        </authorList>
    </citation>
    <scope>NUCLEOTIDE SEQUENCE [LARGE SCALE GENOMIC DNA]</scope>
    <source>
        <strain evidence="12">NBRC 107715</strain>
    </source>
</reference>
<evidence type="ECO:0000256" key="4">
    <source>
        <dbReference type="ARBA" id="ARBA00023204"/>
    </source>
</evidence>
<dbReference type="GO" id="GO:0140664">
    <property type="term" value="F:ATP-dependent DNA damage sensor activity"/>
    <property type="evidence" value="ECO:0007669"/>
    <property type="project" value="InterPro"/>
</dbReference>
<dbReference type="Pfam" id="PF08676">
    <property type="entry name" value="MutL_C"/>
    <property type="match status" value="1"/>
</dbReference>
<dbReference type="Gene3D" id="3.30.1370.100">
    <property type="entry name" value="MutL, C-terminal domain, regulatory subdomain"/>
    <property type="match status" value="1"/>
</dbReference>
<dbReference type="GO" id="GO:0030983">
    <property type="term" value="F:mismatched DNA binding"/>
    <property type="evidence" value="ECO:0007669"/>
    <property type="project" value="InterPro"/>
</dbReference>
<feature type="domain" description="MutL C-terminal dimerisation" evidence="7">
    <location>
        <begin position="489"/>
        <end position="642"/>
    </location>
</feature>
<evidence type="ECO:0000313" key="11">
    <source>
        <dbReference type="Proteomes" id="UP000321960"/>
    </source>
</evidence>
<dbReference type="InterPro" id="IPR020568">
    <property type="entry name" value="Ribosomal_Su5_D2-typ_SF"/>
</dbReference>
<evidence type="ECO:0000259" key="8">
    <source>
        <dbReference type="SMART" id="SM01340"/>
    </source>
</evidence>
<dbReference type="InterPro" id="IPR014790">
    <property type="entry name" value="MutL_C"/>
</dbReference>